<dbReference type="AlphaFoldDB" id="A0A2R6Y3D4"/>
<feature type="domain" description="Flagellar Assembly Protein A N-terminal region" evidence="1">
    <location>
        <begin position="42"/>
        <end position="197"/>
    </location>
</feature>
<dbReference type="Pfam" id="PF03961">
    <property type="entry name" value="FapA"/>
    <property type="match status" value="1"/>
</dbReference>
<dbReference type="Proteomes" id="UP000244338">
    <property type="component" value="Unassembled WGS sequence"/>
</dbReference>
<proteinExistence type="predicted"/>
<protein>
    <submittedName>
        <fullName evidence="2">Putative polymerase, most proteins containing PALM domain, HD hydrolase domain and Zn-ribbon domain</fullName>
    </submittedName>
</protein>
<name>A0A2R6Y3D4_9BACL</name>
<dbReference type="InterPro" id="IPR046865">
    <property type="entry name" value="FapA_b_solenoid"/>
</dbReference>
<sequence>MTTEKKTKKKIHWELKPEKVTVTITETESELEAEPDRTSDAASELDWKPGVWTLERLIHHLQKHGVRHGYDYDAMIAFLKGQAGQYVLARATPPQDGEDARVEWMVEIEGRDPREDWEDSEVVDYRAGIIRPSVPAETVLGRIIPPKAGKPGEDVFGRPILPKPGEMLDIVAGEGVHVDTAEGMIYSTRAGYLNVKQKKRRVYIQVAPVHTHRGNVSLASGNIEMHGSLVIQGDVEEGMRVFASEDVRIEGGVHEAHIVAGEALVVSGSVFSSELVSGTKDLSPVGIRALNELKGALIRLLRLLEQVRMNGAVSKRLEDPRYFQGVMRKLAETQGDTLKEALQTLRPFLDRLIQEGEEKKKWLLLWRLFIGTSLSQAQPPTLTDFAQAVRMIADVSERYPEGLIDKSSMALRYAQNARLYALGDVNVKEGLYLSEIQTFGRVKVHGFVRGGTIFAAQGAEIEEAGAKAGVETVIKVDHGAKVHLARAFPEVIVMIGEKTYRFTEQRKNVRLMLSEHRIQLDVI</sequence>
<dbReference type="GO" id="GO:0016787">
    <property type="term" value="F:hydrolase activity"/>
    <property type="evidence" value="ECO:0007669"/>
    <property type="project" value="UniProtKB-KW"/>
</dbReference>
<keyword evidence="2" id="KW-0378">Hydrolase</keyword>
<dbReference type="EMBL" id="PEBX01000011">
    <property type="protein sequence ID" value="PTQ57189.1"/>
    <property type="molecule type" value="Genomic_DNA"/>
</dbReference>
<organism evidence="2 3">
    <name type="scientific">Candidatus Carbonibacillus altaicus</name>
    <dbReference type="NCBI Taxonomy" id="2163959"/>
    <lineage>
        <taxon>Bacteria</taxon>
        <taxon>Bacillati</taxon>
        <taxon>Bacillota</taxon>
        <taxon>Bacilli</taxon>
        <taxon>Bacillales</taxon>
        <taxon>Candidatus Carbonibacillus</taxon>
    </lineage>
</organism>
<dbReference type="Pfam" id="PF20250">
    <property type="entry name" value="FapA_N"/>
    <property type="match status" value="1"/>
</dbReference>
<dbReference type="InterPro" id="IPR005646">
    <property type="entry name" value="FapA"/>
</dbReference>
<reference evidence="3" key="1">
    <citation type="journal article" date="2018" name="Sci. Rep.">
        <title>Lignite coal burning seam in the remote Altai Mountains harbors a hydrogen-driven thermophilic microbial community.</title>
        <authorList>
            <person name="Kadnikov V.V."/>
            <person name="Mardanov A.V."/>
            <person name="Ivasenko D.A."/>
            <person name="Antsiferov D.V."/>
            <person name="Beletsky A.V."/>
            <person name="Karnachuk O.V."/>
            <person name="Ravin N.V."/>
        </authorList>
    </citation>
    <scope>NUCLEOTIDE SEQUENCE [LARGE SCALE GENOMIC DNA]</scope>
</reference>
<dbReference type="InterPro" id="IPR046866">
    <property type="entry name" value="FapA_N"/>
</dbReference>
<accession>A0A2R6Y3D4</accession>
<gene>
    <name evidence="2" type="ORF">BSOLF_2059</name>
</gene>
<evidence type="ECO:0000259" key="1">
    <source>
        <dbReference type="Pfam" id="PF20250"/>
    </source>
</evidence>
<dbReference type="PANTHER" id="PTHR38032">
    <property type="entry name" value="POLYMERASE-RELATED"/>
    <property type="match status" value="1"/>
</dbReference>
<evidence type="ECO:0000313" key="3">
    <source>
        <dbReference type="Proteomes" id="UP000244338"/>
    </source>
</evidence>
<evidence type="ECO:0000313" key="2">
    <source>
        <dbReference type="EMBL" id="PTQ57189.1"/>
    </source>
</evidence>
<dbReference type="PANTHER" id="PTHR38032:SF1">
    <property type="entry name" value="RNA-BINDING PROTEIN KHPB N-TERMINAL DOMAIN-CONTAINING PROTEIN"/>
    <property type="match status" value="1"/>
</dbReference>
<comment type="caution">
    <text evidence="2">The sequence shown here is derived from an EMBL/GenBank/DDBJ whole genome shotgun (WGS) entry which is preliminary data.</text>
</comment>